<evidence type="ECO:0000313" key="4">
    <source>
        <dbReference type="EMBL" id="MBO2442830.1"/>
    </source>
</evidence>
<sequence>MGATVAWPFKMTSSRMRSAWLADRVVRSPMTWFRFKPFFLTAAVTLLALCYLLAIIWSFLVIIFDQNGLFLKIWNITPNLNDISFFASLGLNTAITVGGVALATAAWFGRRFNRVYRFYKKKARRNAKELVRAGEIINRVVGRDRLCDVLMGDLRDPGNRRPHLIIGSIGSGKTALLVRLVERLAKKGAVPIVIQLRDCQDIEDLDFCELAQETFSREIDEILFHKDEADRVWRRLRQVQDRVVVLADGLEEALKNDPDRDNKIRRAIAKADDDRLPLVITARPHGSLHAVSAALTYLEPLNEEAALQYVSGSSDWRSDPRRLDWVIEAANVAEAPIYLEIARELEEKSLLAQVTEAGDELSDPHDTDEWALRTDLLDAWVDALIDGEIYDEITLTPESRAMVIENLSALACIGLRSNNAIVPLHTDADSDEDKPQEATERPRSSYAAQAGDAILDGSDPYLRIEPIMKSRRRKIVSFDKREGDSLEGEDSWQIRQGHVDMQALQMNEGLAVAWGARMGLVENLGNRVRFHHTVMQAFLGSRFLEAFIEEDGVHPTQLNSDFFDSALQNPGRELIMALIFYSRSHTLECKCDDETNPICPIAAMRDRLMEAANDLLKGTEETFRDAMGLGEAAGGRAVPKAARREGGAEVVTYTTTLKVDRTGQWPLHRTAVDQLQRIKPAAGGDGAGPDRPPLSFSGQHDQRVKALEMYAAALDIDSFDEWSQHRKCAEHINEKWRLVGRESEPEQELDAAKMALIERMGASARLADRHRTWLKSHNKYATAYDLMLEMGADDRARAVRLAIAQEIGRGGNAAYTDLTPRPLDSDGDQESQSLLSPTADFRESEYNFTPPPGEGRAKPDKRSVSRVPPPPWGERVHRKLERDEFRENRRWEVYRARNEQKEREVSINRRVMVAWILPMLVLHSDMMDHNDSPQRYLTEWVRRAVHKEKDPAGEEDELPIQRLQLALAQGFKQAANNRPRRGHSTAARTFLRERTLELLRGTHFWFARMTLLQALTLWDLRSDPLQEQPMRGRGSQPSKQVKSWLEERIGPYGDVGREAERHPLVLEAGRLARRTLQSGRPDLFMWMDEVDVVSRIGSTNPSLNEPRIHNRWIAPSAGWSTLDARSLQLLADVLVMTVLTQDRGDDSNCEALLRQADRYGEPFLPVCLAKDRAPLSPQRTVALKQSQHAGDNCADGCPFRLCPYPPKGPECRVELSELFCSYQRSLLNRWQPAAWLHFRFRRRGRWQRRVSITELRFFWSEMRQRARDQA</sequence>
<dbReference type="SUPFAM" id="SSF52540">
    <property type="entry name" value="P-loop containing nucleoside triphosphate hydrolases"/>
    <property type="match status" value="1"/>
</dbReference>
<keyword evidence="5" id="KW-1185">Reference proteome</keyword>
<keyword evidence="2" id="KW-0812">Transmembrane</keyword>
<reference evidence="4 5" key="1">
    <citation type="submission" date="2021-03" db="EMBL/GenBank/DDBJ databases">
        <authorList>
            <person name="Kanchanasin P."/>
            <person name="Saeng-In P."/>
            <person name="Phongsopitanun W."/>
            <person name="Yuki M."/>
            <person name="Kudo T."/>
            <person name="Ohkuma M."/>
            <person name="Tanasupawat S."/>
        </authorList>
    </citation>
    <scope>NUCLEOTIDE SEQUENCE [LARGE SCALE GENOMIC DNA]</scope>
    <source>
        <strain evidence="4 5">L46</strain>
    </source>
</reference>
<evidence type="ECO:0000259" key="3">
    <source>
        <dbReference type="Pfam" id="PF05729"/>
    </source>
</evidence>
<feature type="transmembrane region" description="Helical" evidence="2">
    <location>
        <begin position="38"/>
        <end position="63"/>
    </location>
</feature>
<evidence type="ECO:0000313" key="5">
    <source>
        <dbReference type="Proteomes" id="UP000666915"/>
    </source>
</evidence>
<dbReference type="RefSeq" id="WP_208271151.1">
    <property type="nucleotide sequence ID" value="NZ_BAAAGM010000069.1"/>
</dbReference>
<dbReference type="Pfam" id="PF05729">
    <property type="entry name" value="NACHT"/>
    <property type="match status" value="1"/>
</dbReference>
<dbReference type="InterPro" id="IPR007111">
    <property type="entry name" value="NACHT_NTPase"/>
</dbReference>
<evidence type="ECO:0000256" key="2">
    <source>
        <dbReference type="SAM" id="Phobius"/>
    </source>
</evidence>
<protein>
    <submittedName>
        <fullName evidence="4">NACHT domain-containing protein</fullName>
    </submittedName>
</protein>
<gene>
    <name evidence="4" type="ORF">J4557_35410</name>
</gene>
<evidence type="ECO:0000256" key="1">
    <source>
        <dbReference type="SAM" id="MobiDB-lite"/>
    </source>
</evidence>
<comment type="caution">
    <text evidence="4">The sequence shown here is derived from an EMBL/GenBank/DDBJ whole genome shotgun (WGS) entry which is preliminary data.</text>
</comment>
<dbReference type="EMBL" id="JAGEOK010000028">
    <property type="protein sequence ID" value="MBO2442830.1"/>
    <property type="molecule type" value="Genomic_DNA"/>
</dbReference>
<dbReference type="Gene3D" id="3.40.50.300">
    <property type="entry name" value="P-loop containing nucleotide triphosphate hydrolases"/>
    <property type="match status" value="1"/>
</dbReference>
<organism evidence="4 5">
    <name type="scientific">Actinomadura nitritigenes</name>
    <dbReference type="NCBI Taxonomy" id="134602"/>
    <lineage>
        <taxon>Bacteria</taxon>
        <taxon>Bacillati</taxon>
        <taxon>Actinomycetota</taxon>
        <taxon>Actinomycetes</taxon>
        <taxon>Streptosporangiales</taxon>
        <taxon>Thermomonosporaceae</taxon>
        <taxon>Actinomadura</taxon>
    </lineage>
</organism>
<keyword evidence="2" id="KW-0472">Membrane</keyword>
<dbReference type="Proteomes" id="UP000666915">
    <property type="component" value="Unassembled WGS sequence"/>
</dbReference>
<proteinExistence type="predicted"/>
<keyword evidence="2" id="KW-1133">Transmembrane helix</keyword>
<feature type="transmembrane region" description="Helical" evidence="2">
    <location>
        <begin position="83"/>
        <end position="108"/>
    </location>
</feature>
<feature type="compositionally biased region" description="Basic and acidic residues" evidence="1">
    <location>
        <begin position="433"/>
        <end position="443"/>
    </location>
</feature>
<feature type="region of interest" description="Disordered" evidence="1">
    <location>
        <begin position="425"/>
        <end position="447"/>
    </location>
</feature>
<feature type="region of interest" description="Disordered" evidence="1">
    <location>
        <begin position="812"/>
        <end position="874"/>
    </location>
</feature>
<feature type="domain" description="NACHT" evidence="3">
    <location>
        <begin position="163"/>
        <end position="310"/>
    </location>
</feature>
<name>A0ABS3R9F1_9ACTN</name>
<accession>A0ABS3R9F1</accession>
<dbReference type="InterPro" id="IPR027417">
    <property type="entry name" value="P-loop_NTPase"/>
</dbReference>